<proteinExistence type="predicted"/>
<gene>
    <name evidence="1" type="ORF">NCTC12965_02492</name>
</gene>
<dbReference type="EMBL" id="CABEEZ010000050">
    <property type="protein sequence ID" value="VTR27184.1"/>
    <property type="molecule type" value="Genomic_DNA"/>
</dbReference>
<protein>
    <submittedName>
        <fullName evidence="1">Uncharacterized protein</fullName>
    </submittedName>
</protein>
<evidence type="ECO:0000313" key="1">
    <source>
        <dbReference type="EMBL" id="VTR27184.1"/>
    </source>
</evidence>
<accession>A0A4U9UCW4</accession>
<dbReference type="AlphaFoldDB" id="A0A4U9UCW4"/>
<organism evidence="1">
    <name type="scientific">Serratia fonticola</name>
    <dbReference type="NCBI Taxonomy" id="47917"/>
    <lineage>
        <taxon>Bacteria</taxon>
        <taxon>Pseudomonadati</taxon>
        <taxon>Pseudomonadota</taxon>
        <taxon>Gammaproteobacteria</taxon>
        <taxon>Enterobacterales</taxon>
        <taxon>Yersiniaceae</taxon>
        <taxon>Serratia</taxon>
    </lineage>
</organism>
<sequence>MAGAHALSASLLALIAALSLPYIALVFDWSDPIGQKLRWPAEGVLAGRKGWQYLLLANCATFWWCW</sequence>
<reference evidence="1" key="1">
    <citation type="submission" date="2019-05" db="EMBL/GenBank/DDBJ databases">
        <authorList>
            <consortium name="Pathogen Informatics"/>
        </authorList>
    </citation>
    <scope>NUCLEOTIDE SEQUENCE [LARGE SCALE GENOMIC DNA]</scope>
    <source>
        <strain evidence="1">NCTC12965</strain>
    </source>
</reference>
<name>A0A4U9UCW4_SERFO</name>